<reference evidence="2 3" key="1">
    <citation type="submission" date="2019-07" db="EMBL/GenBank/DDBJ databases">
        <title>The draft genome sequence of Aquimarina algiphila M91.</title>
        <authorList>
            <person name="Meng X."/>
        </authorList>
    </citation>
    <scope>NUCLEOTIDE SEQUENCE [LARGE SCALE GENOMIC DNA]</scope>
    <source>
        <strain evidence="2 3">M91</strain>
    </source>
</reference>
<comment type="caution">
    <text evidence="2">The sequence shown here is derived from an EMBL/GenBank/DDBJ whole genome shotgun (WGS) entry which is preliminary data.</text>
</comment>
<accession>A0A554VNZ3</accession>
<proteinExistence type="predicted"/>
<dbReference type="OrthoDB" id="1273722at2"/>
<dbReference type="AlphaFoldDB" id="A0A554VNZ3"/>
<sequence length="761" mass="88115">MKLKNPYTFFDKFCLRTPLLSLNFYHHLTKDQEISIDSFKDIWKDDSIREAIFLASPELFSEIEKWLSGQLKDTKKSKRLESSLLKYISRMSSRCTPFGLFAGCSIGEFGEANKIELTDYKHHQRQTRFDMNFLVAFSQKLAKEEVIKKQLLWYANNSLYKIGDQYRYIEYKYNQHNRREHSIEAVAYAEYLQTIIESTRSGKKIKELANLLVDDEITYEEAEEFIGELIENQILVSEIEPSVTGEDFLMQLEKCLKALDGTESILKEIKHYQVFLDQVDQKLGNTAEDYLQLSERVSQLETSFELKYLFQTDMYTKIQFNQLDKRWGYKFKRALTLLNKISTAPSETHLQRFKDAFTKRYETQEIPLATALDTEVGIGYLQNQNAGDSTSFLDDLYIPLKPVSRQEISWSPIQEILNQKLQHIHKENKYTLHFEDKDVEHLELDWNDLPDTMSSIVQIANVDGEEKMMFSSVGGSSGANLLGRFSTGNDSILDHVQHIAAVEQEMYPNQILAEVVHLPESRTGNVIRRATIREYEIPYLGKSNVPKEQQLDISDLMISVRYGRIILRSKTLNKEIIPRLTNAHNYSANALPVYHFLCDVQKQGGRSGLGFYWGEALDKHAFLPRVVYKDFILAKARWKIITADLPFLKEHIDKGNIKVIQGWREKHNMPALVQLIDGDNTLLINLENSNSVRMWLDAIKNKKGCILEEFFFAEEGRPDGQKGVVQQQGNSYTNQFVISLYNQEKLEHAQSQNQVSKAVEV</sequence>
<protein>
    <submittedName>
        <fullName evidence="2">Lantibiotic dehydratase</fullName>
    </submittedName>
</protein>
<organism evidence="2 3">
    <name type="scientific">Aquimarina algiphila</name>
    <dbReference type="NCBI Taxonomy" id="2047982"/>
    <lineage>
        <taxon>Bacteria</taxon>
        <taxon>Pseudomonadati</taxon>
        <taxon>Bacteroidota</taxon>
        <taxon>Flavobacteriia</taxon>
        <taxon>Flavobacteriales</taxon>
        <taxon>Flavobacteriaceae</taxon>
        <taxon>Aquimarina</taxon>
    </lineage>
</organism>
<evidence type="ECO:0000259" key="1">
    <source>
        <dbReference type="Pfam" id="PF04738"/>
    </source>
</evidence>
<keyword evidence="3" id="KW-1185">Reference proteome</keyword>
<feature type="domain" description="Lantibiotic dehydratase N-terminal" evidence="1">
    <location>
        <begin position="45"/>
        <end position="693"/>
    </location>
</feature>
<dbReference type="Pfam" id="PF04738">
    <property type="entry name" value="Lant_dehydr_N"/>
    <property type="match status" value="1"/>
</dbReference>
<dbReference type="InterPro" id="IPR006827">
    <property type="entry name" value="Lant_deHydtase_N"/>
</dbReference>
<gene>
    <name evidence="2" type="ORF">FOF46_06125</name>
</gene>
<name>A0A554VNZ3_9FLAO</name>
<dbReference type="EMBL" id="VLNR01000009">
    <property type="protein sequence ID" value="TSE10101.1"/>
    <property type="molecule type" value="Genomic_DNA"/>
</dbReference>
<dbReference type="RefSeq" id="WP_143915839.1">
    <property type="nucleotide sequence ID" value="NZ_CANMIK010000009.1"/>
</dbReference>
<evidence type="ECO:0000313" key="2">
    <source>
        <dbReference type="EMBL" id="TSE10101.1"/>
    </source>
</evidence>
<dbReference type="Proteomes" id="UP000318833">
    <property type="component" value="Unassembled WGS sequence"/>
</dbReference>
<evidence type="ECO:0000313" key="3">
    <source>
        <dbReference type="Proteomes" id="UP000318833"/>
    </source>
</evidence>